<feature type="region of interest" description="Disordered" evidence="1">
    <location>
        <begin position="1"/>
        <end position="39"/>
    </location>
</feature>
<evidence type="ECO:0000313" key="4">
    <source>
        <dbReference type="Proteomes" id="UP001152803"/>
    </source>
</evidence>
<dbReference type="Gene3D" id="2.30.30.100">
    <property type="match status" value="1"/>
</dbReference>
<dbReference type="EMBL" id="JAFJMO010000003">
    <property type="protein sequence ID" value="KAJ8281521.1"/>
    <property type="molecule type" value="Genomic_DNA"/>
</dbReference>
<dbReference type="InterPro" id="IPR001163">
    <property type="entry name" value="Sm_dom_euk/arc"/>
</dbReference>
<feature type="compositionally biased region" description="Pro residues" evidence="1">
    <location>
        <begin position="237"/>
        <end position="252"/>
    </location>
</feature>
<dbReference type="SUPFAM" id="SSF50182">
    <property type="entry name" value="Sm-like ribonucleoproteins"/>
    <property type="match status" value="1"/>
</dbReference>
<dbReference type="PANTHER" id="PTHR21415">
    <property type="entry name" value="U7 SNRNA-ASSOCIATED SM-LIKE PROTEIN LSM11"/>
    <property type="match status" value="1"/>
</dbReference>
<dbReference type="OrthoDB" id="10002367at2759"/>
<organism evidence="3 4">
    <name type="scientific">Conger conger</name>
    <name type="common">Conger eel</name>
    <name type="synonym">Muraena conger</name>
    <dbReference type="NCBI Taxonomy" id="82655"/>
    <lineage>
        <taxon>Eukaryota</taxon>
        <taxon>Metazoa</taxon>
        <taxon>Chordata</taxon>
        <taxon>Craniata</taxon>
        <taxon>Vertebrata</taxon>
        <taxon>Euteleostomi</taxon>
        <taxon>Actinopterygii</taxon>
        <taxon>Neopterygii</taxon>
        <taxon>Teleostei</taxon>
        <taxon>Anguilliformes</taxon>
        <taxon>Congridae</taxon>
        <taxon>Conger</taxon>
    </lineage>
</organism>
<comment type="caution">
    <text evidence="3">The sequence shown here is derived from an EMBL/GenBank/DDBJ whole genome shotgun (WGS) entry which is preliminary data.</text>
</comment>
<protein>
    <recommendedName>
        <fullName evidence="2">Sm domain-containing protein</fullName>
    </recommendedName>
</protein>
<proteinExistence type="predicted"/>
<reference evidence="3" key="1">
    <citation type="journal article" date="2023" name="Science">
        <title>Genome structures resolve the early diversification of teleost fishes.</title>
        <authorList>
            <person name="Parey E."/>
            <person name="Louis A."/>
            <person name="Montfort J."/>
            <person name="Bouchez O."/>
            <person name="Roques C."/>
            <person name="Iampietro C."/>
            <person name="Lluch J."/>
            <person name="Castinel A."/>
            <person name="Donnadieu C."/>
            <person name="Desvignes T."/>
            <person name="Floi Bucao C."/>
            <person name="Jouanno E."/>
            <person name="Wen M."/>
            <person name="Mejri S."/>
            <person name="Dirks R."/>
            <person name="Jansen H."/>
            <person name="Henkel C."/>
            <person name="Chen W.J."/>
            <person name="Zahm M."/>
            <person name="Cabau C."/>
            <person name="Klopp C."/>
            <person name="Thompson A.W."/>
            <person name="Robinson-Rechavi M."/>
            <person name="Braasch I."/>
            <person name="Lecointre G."/>
            <person name="Bobe J."/>
            <person name="Postlethwait J.H."/>
            <person name="Berthelot C."/>
            <person name="Roest Crollius H."/>
            <person name="Guiguen Y."/>
        </authorList>
    </citation>
    <scope>NUCLEOTIDE SEQUENCE</scope>
    <source>
        <strain evidence="3">Concon-B</strain>
    </source>
</reference>
<gene>
    <name evidence="3" type="ORF">COCON_G00040400</name>
</gene>
<dbReference type="CDD" id="cd01739">
    <property type="entry name" value="LSm11_M"/>
    <property type="match status" value="1"/>
</dbReference>
<dbReference type="GO" id="GO:0005683">
    <property type="term" value="C:U7 snRNP"/>
    <property type="evidence" value="ECO:0007669"/>
    <property type="project" value="TreeGrafter"/>
</dbReference>
<name>A0A9Q1I4H9_CONCO</name>
<feature type="compositionally biased region" description="Basic and acidic residues" evidence="1">
    <location>
        <begin position="30"/>
        <end position="39"/>
    </location>
</feature>
<evidence type="ECO:0000256" key="1">
    <source>
        <dbReference type="SAM" id="MobiDB-lite"/>
    </source>
</evidence>
<feature type="domain" description="Sm" evidence="2">
    <location>
        <begin position="157"/>
        <end position="313"/>
    </location>
</feature>
<dbReference type="GO" id="GO:0071209">
    <property type="term" value="F:U7 snRNA binding"/>
    <property type="evidence" value="ECO:0007669"/>
    <property type="project" value="InterPro"/>
</dbReference>
<dbReference type="Proteomes" id="UP001152803">
    <property type="component" value="Unassembled WGS sequence"/>
</dbReference>
<sequence length="315" mass="35074">MEEREREKGLEQKTLVRETASSSDAAGMDRGGEQDDIHSKLDVSSDQFDPMLALYSPKVQLPFPDIRCFNNIAEYESFLKGGRGRAKPENVEKRLRKAQKGVPDPERIERLKKLMVNAEPEEGGSGRKRLPRKQKAPKNILTRMPLLAGSPLGELHRCVQERIRVKVHIRTFKGLRGVCSGFVVAFDKFWNMAMVDVDETFRKPLLGEAIHHEKALTVTRLFDRLKLQEAPGGSPEPEAPPQPVPGTPPPCAARPGRVRGGPPGGPERGPGGRGLGSGTQCSQTEPRVDYQRVHTRHINQLFIRGENILIINLQP</sequence>
<dbReference type="InterPro" id="IPR039267">
    <property type="entry name" value="Lsm11"/>
</dbReference>
<dbReference type="AlphaFoldDB" id="A0A9Q1I4H9"/>
<keyword evidence="4" id="KW-1185">Reference proteome</keyword>
<feature type="compositionally biased region" description="Gly residues" evidence="1">
    <location>
        <begin position="258"/>
        <end position="277"/>
    </location>
</feature>
<feature type="compositionally biased region" description="Basic and acidic residues" evidence="1">
    <location>
        <begin position="1"/>
        <end position="16"/>
    </location>
</feature>
<dbReference type="InterPro" id="IPR034109">
    <property type="entry name" value="Lsm11_M"/>
</dbReference>
<dbReference type="SMART" id="SM00651">
    <property type="entry name" value="Sm"/>
    <property type="match status" value="1"/>
</dbReference>
<evidence type="ECO:0000313" key="3">
    <source>
        <dbReference type="EMBL" id="KAJ8281521.1"/>
    </source>
</evidence>
<feature type="region of interest" description="Disordered" evidence="1">
    <location>
        <begin position="228"/>
        <end position="289"/>
    </location>
</feature>
<dbReference type="InterPro" id="IPR010920">
    <property type="entry name" value="LSM_dom_sf"/>
</dbReference>
<evidence type="ECO:0000259" key="2">
    <source>
        <dbReference type="SMART" id="SM00651"/>
    </source>
</evidence>
<dbReference type="PANTHER" id="PTHR21415:SF1">
    <property type="entry name" value="U7 SNRNA-ASSOCIATED SM-LIKE PROTEIN LSM11"/>
    <property type="match status" value="1"/>
</dbReference>
<accession>A0A9Q1I4H9</accession>
<dbReference type="GO" id="GO:0006398">
    <property type="term" value="P:mRNA 3'-end processing by stem-loop binding and cleavage"/>
    <property type="evidence" value="ECO:0007669"/>
    <property type="project" value="TreeGrafter"/>
</dbReference>